<comment type="caution">
    <text evidence="1">The sequence shown here is derived from an EMBL/GenBank/DDBJ whole genome shotgun (WGS) entry which is preliminary data.</text>
</comment>
<dbReference type="AlphaFoldDB" id="A0AAI8V8J6"/>
<dbReference type="Proteomes" id="UP001295740">
    <property type="component" value="Unassembled WGS sequence"/>
</dbReference>
<proteinExistence type="predicted"/>
<evidence type="ECO:0000313" key="2">
    <source>
        <dbReference type="Proteomes" id="UP001295740"/>
    </source>
</evidence>
<name>A0AAI8V8J6_9PEZI</name>
<accession>A0AAI8V8J6</accession>
<keyword evidence="2" id="KW-1185">Reference proteome</keyword>
<evidence type="ECO:0000313" key="1">
    <source>
        <dbReference type="EMBL" id="CAJ2500062.1"/>
    </source>
</evidence>
<organism evidence="1 2">
    <name type="scientific">Anthostomella pinea</name>
    <dbReference type="NCBI Taxonomy" id="933095"/>
    <lineage>
        <taxon>Eukaryota</taxon>
        <taxon>Fungi</taxon>
        <taxon>Dikarya</taxon>
        <taxon>Ascomycota</taxon>
        <taxon>Pezizomycotina</taxon>
        <taxon>Sordariomycetes</taxon>
        <taxon>Xylariomycetidae</taxon>
        <taxon>Xylariales</taxon>
        <taxon>Xylariaceae</taxon>
        <taxon>Anthostomella</taxon>
    </lineage>
</organism>
<dbReference type="EMBL" id="CAUWAG010000003">
    <property type="protein sequence ID" value="CAJ2500062.1"/>
    <property type="molecule type" value="Genomic_DNA"/>
</dbReference>
<protein>
    <submittedName>
        <fullName evidence="1">Uu.00g029150.m01.CDS01</fullName>
    </submittedName>
</protein>
<gene>
    <name evidence="1" type="ORF">KHLLAP_LOCUS530</name>
</gene>
<reference evidence="1" key="1">
    <citation type="submission" date="2023-10" db="EMBL/GenBank/DDBJ databases">
        <authorList>
            <person name="Hackl T."/>
        </authorList>
    </citation>
    <scope>NUCLEOTIDE SEQUENCE</scope>
</reference>
<sequence length="215" mass="23765">MCDALSSSATFLGGDVELVFDSLAALTLSCTIARPSLATAIQLLGRVSDRPVIQYHDSSGTGRQQDRGCLVKIKMGPDDLGGHLERLVAKCLEDYQRELDMDVMAETVTAQYQIPHSRPTPKASSSLSGDSTSSAWDYSENFDFDAFMAPGQHDDFQGLDQGSFWDTNQEGLWDPSYLADEMNCLDDMPVIGPEFDFNLDTSLPLLPEWSLRVRR</sequence>